<evidence type="ECO:0000313" key="2">
    <source>
        <dbReference type="EMBL" id="KFB42965.1"/>
    </source>
</evidence>
<dbReference type="VEuPathDB" id="VectorBase:ASIC010839"/>
<protein>
    <submittedName>
        <fullName evidence="2 3">Multidrug transporter AcrB</fullName>
    </submittedName>
</protein>
<dbReference type="EnsemblMetazoa" id="ASIC010839-RA">
    <property type="protein sequence ID" value="ASIC010839-PA"/>
    <property type="gene ID" value="ASIC010839"/>
</dbReference>
<proteinExistence type="predicted"/>
<evidence type="ECO:0000256" key="1">
    <source>
        <dbReference type="SAM" id="MobiDB-lite"/>
    </source>
</evidence>
<evidence type="ECO:0000313" key="4">
    <source>
        <dbReference type="Proteomes" id="UP000030765"/>
    </source>
</evidence>
<dbReference type="EMBL" id="ATLV01018355">
    <property type="status" value="NOT_ANNOTATED_CDS"/>
    <property type="molecule type" value="Genomic_DNA"/>
</dbReference>
<dbReference type="Proteomes" id="UP000030765">
    <property type="component" value="Unassembled WGS sequence"/>
</dbReference>
<dbReference type="AlphaFoldDB" id="A0A084VYC1"/>
<feature type="compositionally biased region" description="Polar residues" evidence="1">
    <location>
        <begin position="1"/>
        <end position="12"/>
    </location>
</feature>
<feature type="region of interest" description="Disordered" evidence="1">
    <location>
        <begin position="1"/>
        <end position="92"/>
    </location>
</feature>
<accession>A0A084VYC1</accession>
<reference evidence="2 4" key="1">
    <citation type="journal article" date="2014" name="BMC Genomics">
        <title>Genome sequence of Anopheles sinensis provides insight into genetics basis of mosquito competence for malaria parasites.</title>
        <authorList>
            <person name="Zhou D."/>
            <person name="Zhang D."/>
            <person name="Ding G."/>
            <person name="Shi L."/>
            <person name="Hou Q."/>
            <person name="Ye Y."/>
            <person name="Xu Y."/>
            <person name="Zhou H."/>
            <person name="Xiong C."/>
            <person name="Li S."/>
            <person name="Yu J."/>
            <person name="Hong S."/>
            <person name="Yu X."/>
            <person name="Zou P."/>
            <person name="Chen C."/>
            <person name="Chang X."/>
            <person name="Wang W."/>
            <person name="Lv Y."/>
            <person name="Sun Y."/>
            <person name="Ma L."/>
            <person name="Shen B."/>
            <person name="Zhu C."/>
        </authorList>
    </citation>
    <scope>NUCLEOTIDE SEQUENCE [LARGE SCALE GENOMIC DNA]</scope>
</reference>
<organism evidence="2">
    <name type="scientific">Anopheles sinensis</name>
    <name type="common">Mosquito</name>
    <dbReference type="NCBI Taxonomy" id="74873"/>
    <lineage>
        <taxon>Eukaryota</taxon>
        <taxon>Metazoa</taxon>
        <taxon>Ecdysozoa</taxon>
        <taxon>Arthropoda</taxon>
        <taxon>Hexapoda</taxon>
        <taxon>Insecta</taxon>
        <taxon>Pterygota</taxon>
        <taxon>Neoptera</taxon>
        <taxon>Endopterygota</taxon>
        <taxon>Diptera</taxon>
        <taxon>Nematocera</taxon>
        <taxon>Culicoidea</taxon>
        <taxon>Culicidae</taxon>
        <taxon>Anophelinae</taxon>
        <taxon>Anopheles</taxon>
    </lineage>
</organism>
<keyword evidence="4" id="KW-1185">Reference proteome</keyword>
<dbReference type="EMBL" id="KE525231">
    <property type="protein sequence ID" value="KFB42965.1"/>
    <property type="molecule type" value="Genomic_DNA"/>
</dbReference>
<gene>
    <name evidence="2" type="ORF">ZHAS_00010839</name>
</gene>
<feature type="compositionally biased region" description="Low complexity" evidence="1">
    <location>
        <begin position="13"/>
        <end position="28"/>
    </location>
</feature>
<evidence type="ECO:0000313" key="3">
    <source>
        <dbReference type="EnsemblMetazoa" id="ASIC010839-PA"/>
    </source>
</evidence>
<name>A0A084VYC1_ANOSI</name>
<sequence length="145" mass="15496">MASGLNVTSNDNRAGTSAPSRPAPSSTTFETGAGVVYQALRSLRRTSDDPVSRNRKRNLPLQGGEKTNSEAEKIITTPGDFTRGRREGGALSSATPVCRCNQVHQTASGFRDQTFARAMCVNGRRESHCGNGKRLIITPGDSTKT</sequence>
<reference evidence="3" key="2">
    <citation type="submission" date="2020-05" db="UniProtKB">
        <authorList>
            <consortium name="EnsemblMetazoa"/>
        </authorList>
    </citation>
    <scope>IDENTIFICATION</scope>
</reference>